<evidence type="ECO:0000256" key="1">
    <source>
        <dbReference type="SAM" id="Phobius"/>
    </source>
</evidence>
<dbReference type="Gene3D" id="3.40.830.10">
    <property type="entry name" value="LigB-like"/>
    <property type="match status" value="1"/>
</dbReference>
<gene>
    <name evidence="2" type="primary">amrB</name>
    <name evidence="2" type="ORF">COX03_02210</name>
</gene>
<accession>A0A2H0BJ67</accession>
<dbReference type="InterPro" id="IPR002737">
    <property type="entry name" value="MEMO1_fam"/>
</dbReference>
<dbReference type="NCBIfam" id="TIGR04336">
    <property type="entry name" value="AmmeMemoSam_B"/>
    <property type="match status" value="1"/>
</dbReference>
<dbReference type="EMBL" id="PCSW01000066">
    <property type="protein sequence ID" value="PIP57599.1"/>
    <property type="molecule type" value="Genomic_DNA"/>
</dbReference>
<dbReference type="Pfam" id="PF01875">
    <property type="entry name" value="Memo"/>
    <property type="match status" value="1"/>
</dbReference>
<comment type="caution">
    <text evidence="2">The sequence shown here is derived from an EMBL/GenBank/DDBJ whole genome shotgun (WGS) entry which is preliminary data.</text>
</comment>
<dbReference type="Proteomes" id="UP000229847">
    <property type="component" value="Unassembled WGS sequence"/>
</dbReference>
<keyword evidence="1" id="KW-1133">Transmembrane helix</keyword>
<name>A0A2H0BJ67_9BACT</name>
<sequence>MRKIFWAFLIFMVLLVASFLILFKLKFREPVLSEKPIFGGIIPHDSSVEYMNIELLKKLALQKPKLVFLFGPNHFEKGNNKITVFEGDWQTSIYGKVKTDKDFVDSLVEKGLAGVNNDIFSNEHSIGNNMDYFYLYLPETKVVPIIFKKNCSLGELRALSEYIATKTNKDAIVLTSVDFSHYLSYPEAKEMDEITIAEMKKFNYDGILGFDSKNLDSPASIVTLLMLAQKESRTNMEILHYINSAQLKRSEAAPTTSYFSIIFY</sequence>
<dbReference type="AlphaFoldDB" id="A0A2H0BJ67"/>
<evidence type="ECO:0000313" key="3">
    <source>
        <dbReference type="Proteomes" id="UP000229847"/>
    </source>
</evidence>
<keyword evidence="1" id="KW-0472">Membrane</keyword>
<keyword evidence="1" id="KW-0812">Transmembrane</keyword>
<protein>
    <submittedName>
        <fullName evidence="2">AmmeMemoRadiSam system protein B</fullName>
    </submittedName>
</protein>
<organism evidence="2 3">
    <name type="scientific">Candidatus Woesebacteria bacterium CG22_combo_CG10-13_8_21_14_all_39_10</name>
    <dbReference type="NCBI Taxonomy" id="1975059"/>
    <lineage>
        <taxon>Bacteria</taxon>
        <taxon>Candidatus Woeseibacteriota</taxon>
    </lineage>
</organism>
<dbReference type="CDD" id="cd07361">
    <property type="entry name" value="MEMO_like"/>
    <property type="match status" value="1"/>
</dbReference>
<proteinExistence type="predicted"/>
<feature type="transmembrane region" description="Helical" evidence="1">
    <location>
        <begin position="6"/>
        <end position="25"/>
    </location>
</feature>
<evidence type="ECO:0000313" key="2">
    <source>
        <dbReference type="EMBL" id="PIP57599.1"/>
    </source>
</evidence>
<reference evidence="2 3" key="1">
    <citation type="submission" date="2017-09" db="EMBL/GenBank/DDBJ databases">
        <title>Depth-based differentiation of microbial function through sediment-hosted aquifers and enrichment of novel symbionts in the deep terrestrial subsurface.</title>
        <authorList>
            <person name="Probst A.J."/>
            <person name="Ladd B."/>
            <person name="Jarett J.K."/>
            <person name="Geller-Mcgrath D.E."/>
            <person name="Sieber C.M."/>
            <person name="Emerson J.B."/>
            <person name="Anantharaman K."/>
            <person name="Thomas B.C."/>
            <person name="Malmstrom R."/>
            <person name="Stieglmeier M."/>
            <person name="Klingl A."/>
            <person name="Woyke T."/>
            <person name="Ryan C.M."/>
            <person name="Banfield J.F."/>
        </authorList>
    </citation>
    <scope>NUCLEOTIDE SEQUENCE [LARGE SCALE GENOMIC DNA]</scope>
    <source>
        <strain evidence="2">CG22_combo_CG10-13_8_21_14_all_39_10</strain>
    </source>
</reference>